<evidence type="ECO:0000256" key="6">
    <source>
        <dbReference type="ARBA" id="ARBA00023136"/>
    </source>
</evidence>
<evidence type="ECO:0000256" key="4">
    <source>
        <dbReference type="ARBA" id="ARBA00022692"/>
    </source>
</evidence>
<comment type="similarity">
    <text evidence="2">Belongs to the UPF0410 family.</text>
</comment>
<dbReference type="PANTHER" id="PTHR33884">
    <property type="entry name" value="UPF0410 PROTEIN YMGE"/>
    <property type="match status" value="1"/>
</dbReference>
<dbReference type="EMBL" id="BNBO01000004">
    <property type="protein sequence ID" value="GHH62748.1"/>
    <property type="molecule type" value="Genomic_DNA"/>
</dbReference>
<keyword evidence="3" id="KW-1003">Cell membrane</keyword>
<feature type="transmembrane region" description="Helical" evidence="7">
    <location>
        <begin position="27"/>
        <end position="47"/>
    </location>
</feature>
<dbReference type="PANTHER" id="PTHR33884:SF3">
    <property type="entry name" value="UPF0410 PROTEIN YMGE"/>
    <property type="match status" value="1"/>
</dbReference>
<sequence>MGFVAWIVLGLVAGAIAKFLLPGRDPGGLVVTTLIGVAGSFVGGWISSRVFDRPVTAQFFDLTTWVSAIGGALVLLILYRIFFGNSRS</sequence>
<keyword evidence="9" id="KW-1185">Reference proteome</keyword>
<accession>A0A919FDY4</accession>
<keyword evidence="4 7" id="KW-0812">Transmembrane</keyword>
<reference evidence="8" key="2">
    <citation type="submission" date="2020-09" db="EMBL/GenBank/DDBJ databases">
        <authorList>
            <person name="Sun Q."/>
            <person name="Ohkuma M."/>
        </authorList>
    </citation>
    <scope>NUCLEOTIDE SEQUENCE</scope>
    <source>
        <strain evidence="8">JCM 4646</strain>
    </source>
</reference>
<evidence type="ECO:0000256" key="3">
    <source>
        <dbReference type="ARBA" id="ARBA00022475"/>
    </source>
</evidence>
<dbReference type="AlphaFoldDB" id="A0A919FDY4"/>
<evidence type="ECO:0000256" key="5">
    <source>
        <dbReference type="ARBA" id="ARBA00022989"/>
    </source>
</evidence>
<keyword evidence="6 7" id="KW-0472">Membrane</keyword>
<name>A0A919FDY4_9ACTN</name>
<gene>
    <name evidence="8" type="ORF">GCM10018781_11100</name>
</gene>
<keyword evidence="5 7" id="KW-1133">Transmembrane helix</keyword>
<evidence type="ECO:0000313" key="9">
    <source>
        <dbReference type="Proteomes" id="UP000617734"/>
    </source>
</evidence>
<organism evidence="8 9">
    <name type="scientific">Kitasatospora indigofera</name>
    <dbReference type="NCBI Taxonomy" id="67307"/>
    <lineage>
        <taxon>Bacteria</taxon>
        <taxon>Bacillati</taxon>
        <taxon>Actinomycetota</taxon>
        <taxon>Actinomycetes</taxon>
        <taxon>Kitasatosporales</taxon>
        <taxon>Streptomycetaceae</taxon>
        <taxon>Kitasatospora</taxon>
    </lineage>
</organism>
<dbReference type="Pfam" id="PF04226">
    <property type="entry name" value="Transgly_assoc"/>
    <property type="match status" value="1"/>
</dbReference>
<proteinExistence type="inferred from homology"/>
<evidence type="ECO:0000256" key="7">
    <source>
        <dbReference type="SAM" id="Phobius"/>
    </source>
</evidence>
<dbReference type="RefSeq" id="WP_190209643.1">
    <property type="nucleotide sequence ID" value="NZ_BNBO01000004.1"/>
</dbReference>
<evidence type="ECO:0000313" key="8">
    <source>
        <dbReference type="EMBL" id="GHH62748.1"/>
    </source>
</evidence>
<comment type="caution">
    <text evidence="8">The sequence shown here is derived from an EMBL/GenBank/DDBJ whole genome shotgun (WGS) entry which is preliminary data.</text>
</comment>
<protein>
    <submittedName>
        <fullName evidence="8">Transglycosylase</fullName>
    </submittedName>
</protein>
<feature type="transmembrane region" description="Helical" evidence="7">
    <location>
        <begin position="59"/>
        <end position="82"/>
    </location>
</feature>
<dbReference type="InterPro" id="IPR007341">
    <property type="entry name" value="Transgly_assoc"/>
</dbReference>
<evidence type="ECO:0000256" key="1">
    <source>
        <dbReference type="ARBA" id="ARBA00004651"/>
    </source>
</evidence>
<comment type="subcellular location">
    <subcellularLocation>
        <location evidence="1">Cell membrane</location>
        <topology evidence="1">Multi-pass membrane protein</topology>
    </subcellularLocation>
</comment>
<dbReference type="Proteomes" id="UP000617734">
    <property type="component" value="Unassembled WGS sequence"/>
</dbReference>
<reference evidence="8" key="1">
    <citation type="journal article" date="2014" name="Int. J. Syst. Evol. Microbiol.">
        <title>Complete genome sequence of Corynebacterium casei LMG S-19264T (=DSM 44701T), isolated from a smear-ripened cheese.</title>
        <authorList>
            <consortium name="US DOE Joint Genome Institute (JGI-PGF)"/>
            <person name="Walter F."/>
            <person name="Albersmeier A."/>
            <person name="Kalinowski J."/>
            <person name="Ruckert C."/>
        </authorList>
    </citation>
    <scope>NUCLEOTIDE SEQUENCE</scope>
    <source>
        <strain evidence="8">JCM 4646</strain>
    </source>
</reference>
<evidence type="ECO:0000256" key="2">
    <source>
        <dbReference type="ARBA" id="ARBA00011006"/>
    </source>
</evidence>
<dbReference type="GO" id="GO:0005886">
    <property type="term" value="C:plasma membrane"/>
    <property type="evidence" value="ECO:0007669"/>
    <property type="project" value="UniProtKB-SubCell"/>
</dbReference>
<dbReference type="GeneID" id="95351615"/>